<gene>
    <name evidence="1" type="ORF">EVOR1521_LOCUS7446</name>
</gene>
<dbReference type="Gene3D" id="1.20.5.190">
    <property type="match status" value="1"/>
</dbReference>
<proteinExistence type="predicted"/>
<dbReference type="AlphaFoldDB" id="A0AA36MT57"/>
<organism evidence="1 2">
    <name type="scientific">Effrenium voratum</name>
    <dbReference type="NCBI Taxonomy" id="2562239"/>
    <lineage>
        <taxon>Eukaryota</taxon>
        <taxon>Sar</taxon>
        <taxon>Alveolata</taxon>
        <taxon>Dinophyceae</taxon>
        <taxon>Suessiales</taxon>
        <taxon>Symbiodiniaceae</taxon>
        <taxon>Effrenium</taxon>
    </lineage>
</organism>
<keyword evidence="2" id="KW-1185">Reference proteome</keyword>
<evidence type="ECO:0000313" key="2">
    <source>
        <dbReference type="Proteomes" id="UP001178507"/>
    </source>
</evidence>
<comment type="caution">
    <text evidence="1">The sequence shown here is derived from an EMBL/GenBank/DDBJ whole genome shotgun (WGS) entry which is preliminary data.</text>
</comment>
<dbReference type="EMBL" id="CAUJNA010000598">
    <property type="protein sequence ID" value="CAJ1379095.1"/>
    <property type="molecule type" value="Genomic_DNA"/>
</dbReference>
<reference evidence="1" key="1">
    <citation type="submission" date="2023-08" db="EMBL/GenBank/DDBJ databases">
        <authorList>
            <person name="Chen Y."/>
            <person name="Shah S."/>
            <person name="Dougan E. K."/>
            <person name="Thang M."/>
            <person name="Chan C."/>
        </authorList>
    </citation>
    <scope>NUCLEOTIDE SEQUENCE</scope>
</reference>
<dbReference type="Proteomes" id="UP001178507">
    <property type="component" value="Unassembled WGS sequence"/>
</dbReference>
<protein>
    <submittedName>
        <fullName evidence="1">Uncharacterized protein</fullName>
    </submittedName>
</protein>
<feature type="non-terminal residue" evidence="1">
    <location>
        <position position="1"/>
    </location>
</feature>
<name>A0AA36MT57_9DINO</name>
<sequence>LSQRILKQKMPTAQAALELCYALHSFSRVAKLLPSVEAVPALYEKAIAQSAWAAMTQSCWRAHVERRVLGSLKRARLLRRAAICIQRCWRWNLLKRRIELLAGAVQVAHSIQCSTLYIEERLLHSLNTIAAIDRYPRLPESQIWPWDMPRPRFCCLQAPAAANVGARLCIACARMEGKACPGGSLKRCSSSKCSQKRSLSGRCVGCRGCSWRAWVQRPSAPLRTSPSRWHRPFFKTWHEQVRAV</sequence>
<accession>A0AA36MT57</accession>
<evidence type="ECO:0000313" key="1">
    <source>
        <dbReference type="EMBL" id="CAJ1379095.1"/>
    </source>
</evidence>